<dbReference type="InterPro" id="IPR000595">
    <property type="entry name" value="cNMP-bd_dom"/>
</dbReference>
<evidence type="ECO:0000256" key="3">
    <source>
        <dbReference type="ARBA" id="ARBA00023163"/>
    </source>
</evidence>
<feature type="domain" description="Cyclic nucleotide-binding" evidence="4">
    <location>
        <begin position="14"/>
        <end position="134"/>
    </location>
</feature>
<dbReference type="InterPro" id="IPR014710">
    <property type="entry name" value="RmlC-like_jellyroll"/>
</dbReference>
<protein>
    <submittedName>
        <fullName evidence="6">Crp/Fnr family transcriptional regulator</fullName>
    </submittedName>
</protein>
<comment type="caution">
    <text evidence="6">The sequence shown here is derived from an EMBL/GenBank/DDBJ whole genome shotgun (WGS) entry which is preliminary data.</text>
</comment>
<dbReference type="Pfam" id="PF13545">
    <property type="entry name" value="HTH_Crp_2"/>
    <property type="match status" value="1"/>
</dbReference>
<gene>
    <name evidence="6" type="ORF">ESZ48_08905</name>
</gene>
<evidence type="ECO:0000313" key="6">
    <source>
        <dbReference type="EMBL" id="RXJ50100.1"/>
    </source>
</evidence>
<dbReference type="AlphaFoldDB" id="A0A4Q0XFS5"/>
<keyword evidence="3" id="KW-0804">Transcription</keyword>
<dbReference type="SUPFAM" id="SSF51206">
    <property type="entry name" value="cAMP-binding domain-like"/>
    <property type="match status" value="1"/>
</dbReference>
<dbReference type="InterPro" id="IPR012318">
    <property type="entry name" value="HTH_CRP"/>
</dbReference>
<dbReference type="OrthoDB" id="9127033at2"/>
<evidence type="ECO:0000256" key="2">
    <source>
        <dbReference type="ARBA" id="ARBA00023125"/>
    </source>
</evidence>
<dbReference type="GO" id="GO:0003700">
    <property type="term" value="F:DNA-binding transcription factor activity"/>
    <property type="evidence" value="ECO:0007669"/>
    <property type="project" value="TreeGrafter"/>
</dbReference>
<dbReference type="EMBL" id="SDDZ01000004">
    <property type="protein sequence ID" value="RXJ50100.1"/>
    <property type="molecule type" value="Genomic_DNA"/>
</dbReference>
<accession>A0A4Q0XFS5</accession>
<dbReference type="SMART" id="SM00100">
    <property type="entry name" value="cNMP"/>
    <property type="match status" value="1"/>
</dbReference>
<dbReference type="SMART" id="SM00419">
    <property type="entry name" value="HTH_CRP"/>
    <property type="match status" value="1"/>
</dbReference>
<dbReference type="Gene3D" id="1.10.10.10">
    <property type="entry name" value="Winged helix-like DNA-binding domain superfamily/Winged helix DNA-binding domain"/>
    <property type="match status" value="1"/>
</dbReference>
<organism evidence="6 7">
    <name type="scientific">Gelidibacter gilvus</name>
    <dbReference type="NCBI Taxonomy" id="59602"/>
    <lineage>
        <taxon>Bacteria</taxon>
        <taxon>Pseudomonadati</taxon>
        <taxon>Bacteroidota</taxon>
        <taxon>Flavobacteriia</taxon>
        <taxon>Flavobacteriales</taxon>
        <taxon>Flavobacteriaceae</taxon>
        <taxon>Gelidibacter</taxon>
    </lineage>
</organism>
<dbReference type="GO" id="GO:0003677">
    <property type="term" value="F:DNA binding"/>
    <property type="evidence" value="ECO:0007669"/>
    <property type="project" value="UniProtKB-KW"/>
</dbReference>
<dbReference type="SUPFAM" id="SSF46785">
    <property type="entry name" value="Winged helix' DNA-binding domain"/>
    <property type="match status" value="1"/>
</dbReference>
<dbReference type="PRINTS" id="PR00034">
    <property type="entry name" value="HTHCRP"/>
</dbReference>
<name>A0A4Q0XFS5_9FLAO</name>
<dbReference type="Pfam" id="PF00027">
    <property type="entry name" value="cNMP_binding"/>
    <property type="match status" value="1"/>
</dbReference>
<dbReference type="PANTHER" id="PTHR24567:SF26">
    <property type="entry name" value="REGULATORY PROTEIN YEIL"/>
    <property type="match status" value="1"/>
</dbReference>
<keyword evidence="2" id="KW-0238">DNA-binding</keyword>
<dbReference type="InterPro" id="IPR018490">
    <property type="entry name" value="cNMP-bd_dom_sf"/>
</dbReference>
<evidence type="ECO:0000259" key="5">
    <source>
        <dbReference type="PROSITE" id="PS51063"/>
    </source>
</evidence>
<feature type="domain" description="HTH crp-type" evidence="5">
    <location>
        <begin position="148"/>
        <end position="219"/>
    </location>
</feature>
<dbReference type="PANTHER" id="PTHR24567">
    <property type="entry name" value="CRP FAMILY TRANSCRIPTIONAL REGULATORY PROTEIN"/>
    <property type="match status" value="1"/>
</dbReference>
<dbReference type="GO" id="GO:0005829">
    <property type="term" value="C:cytosol"/>
    <property type="evidence" value="ECO:0007669"/>
    <property type="project" value="TreeGrafter"/>
</dbReference>
<dbReference type="PROSITE" id="PS50042">
    <property type="entry name" value="CNMP_BINDING_3"/>
    <property type="match status" value="1"/>
</dbReference>
<keyword evidence="1" id="KW-0805">Transcription regulation</keyword>
<dbReference type="Gene3D" id="2.60.120.10">
    <property type="entry name" value="Jelly Rolls"/>
    <property type="match status" value="1"/>
</dbReference>
<keyword evidence="7" id="KW-1185">Reference proteome</keyword>
<reference evidence="6 7" key="1">
    <citation type="submission" date="2019-01" db="EMBL/GenBank/DDBJ databases">
        <title>Genome sequence of the Antarctic species Gelidibacter gilvus ACAM 158(T).</title>
        <authorList>
            <person name="Bowman J.P."/>
        </authorList>
    </citation>
    <scope>NUCLEOTIDE SEQUENCE [LARGE SCALE GENOMIC DNA]</scope>
    <source>
        <strain evidence="6 7">IC158</strain>
    </source>
</reference>
<proteinExistence type="predicted"/>
<dbReference type="Proteomes" id="UP000289792">
    <property type="component" value="Unassembled WGS sequence"/>
</dbReference>
<evidence type="ECO:0000256" key="1">
    <source>
        <dbReference type="ARBA" id="ARBA00023015"/>
    </source>
</evidence>
<evidence type="ECO:0000313" key="7">
    <source>
        <dbReference type="Proteomes" id="UP000289792"/>
    </source>
</evidence>
<dbReference type="InterPro" id="IPR036390">
    <property type="entry name" value="WH_DNA-bd_sf"/>
</dbReference>
<dbReference type="CDD" id="cd00038">
    <property type="entry name" value="CAP_ED"/>
    <property type="match status" value="1"/>
</dbReference>
<evidence type="ECO:0000259" key="4">
    <source>
        <dbReference type="PROSITE" id="PS50042"/>
    </source>
</evidence>
<dbReference type="PROSITE" id="PS51063">
    <property type="entry name" value="HTH_CRP_2"/>
    <property type="match status" value="1"/>
</dbReference>
<dbReference type="InterPro" id="IPR050397">
    <property type="entry name" value="Env_Response_Regulators"/>
</dbReference>
<dbReference type="InterPro" id="IPR036388">
    <property type="entry name" value="WH-like_DNA-bd_sf"/>
</dbReference>
<sequence length="225" mass="25293">MSRCDQCIARQLNSMKTLTKEELKEVAACKRTLFYKKGEVIFGENELLSGVYCVREGICKMTKLSANGKDHTVKLMGKGKLIGQRSVISEERTHLSAVALIDVELCYVPKDQILDNIKSNQEFSFNVLQNLAQDLREAEGDLINMAQKSVRQRLSEALTYVSKTFGETEDGYLNVNLSREDYASIVGTATESAIRILSQFKKEGLISTSGKKIKIEKLKELERVE</sequence>